<dbReference type="PRINTS" id="PR00237">
    <property type="entry name" value="GPCRRHODOPSN"/>
</dbReference>
<keyword evidence="9 12" id="KW-0675">Receptor</keyword>
<dbReference type="PROSITE" id="PS00237">
    <property type="entry name" value="G_PROTEIN_RECEP_F1_1"/>
    <property type="match status" value="1"/>
</dbReference>
<dbReference type="InterPro" id="IPR005390">
    <property type="entry name" value="NeuromedU_rcpt"/>
</dbReference>
<dbReference type="Proteomes" id="UP000053105">
    <property type="component" value="Unassembled WGS sequence"/>
</dbReference>
<sequence>MDNPTTYLQNLTAALNSDNSVLGEKLYPKLSRRDSLYIVVPVTVIYLSIFVTGIVGNISTCIVIARNKSMHTATNYYLFSLAVSDLLLLASGLPAEIYLVWCKYPYVFGEVFCIIRGLAAETSTNASVLTITAFTVERYLAICHPFLSQTMSKLTRAVKLILVIWLVAFSYALPQALQFGLIQHERNPDMLMCTVKKVLIQHSFELSTLLFFVIPMSLITVLYVLIGLKLRKSNMMKKSSGKGKAGSCKHHPGRSSRRVLKMLVAVVIAFFICWAPFHVQRLIAIYGTSSEDHISSNSKLAEFLYLLSTYISGVFYYVSTTINPILYNIMSNKFRVAFMETLSRSCGIACLTIFKEPRSYSSLSRSQQRPIATGSRIATTAGTGTAHESSNCSGNLAQHDDSPKQSPLIEHVNVVDSTLSNEEKNARGDEKDIDQKSGAKVVSKEEARSKGSRKPREQPKKYAAVTISSNGGEQPGKKWWRLLKWFPGFKSLKFAGRGVYTGPERAQVRREEISMTMWNETNEQHPV</sequence>
<evidence type="ECO:0000256" key="4">
    <source>
        <dbReference type="ARBA" id="ARBA00022692"/>
    </source>
</evidence>
<feature type="transmembrane region" description="Helical" evidence="14">
    <location>
        <begin position="76"/>
        <end position="101"/>
    </location>
</feature>
<dbReference type="OrthoDB" id="5950040at2759"/>
<keyword evidence="8" id="KW-1015">Disulfide bond</keyword>
<evidence type="ECO:0000256" key="2">
    <source>
        <dbReference type="ARBA" id="ARBA00010663"/>
    </source>
</evidence>
<dbReference type="GO" id="GO:0005886">
    <property type="term" value="C:plasma membrane"/>
    <property type="evidence" value="ECO:0007669"/>
    <property type="project" value="UniProtKB-SubCell"/>
</dbReference>
<feature type="transmembrane region" description="Helical" evidence="14">
    <location>
        <begin position="36"/>
        <end position="64"/>
    </location>
</feature>
<evidence type="ECO:0000256" key="13">
    <source>
        <dbReference type="SAM" id="MobiDB-lite"/>
    </source>
</evidence>
<feature type="transmembrane region" description="Helical" evidence="14">
    <location>
        <begin position="303"/>
        <end position="326"/>
    </location>
</feature>
<feature type="transmembrane region" description="Helical" evidence="14">
    <location>
        <begin position="209"/>
        <end position="228"/>
    </location>
</feature>
<keyword evidence="16" id="KW-0527">Neuropeptide</keyword>
<evidence type="ECO:0000256" key="1">
    <source>
        <dbReference type="ARBA" id="ARBA00004651"/>
    </source>
</evidence>
<comment type="similarity">
    <text evidence="2 12">Belongs to the G-protein coupled receptor 1 family.</text>
</comment>
<keyword evidence="7 14" id="KW-0472">Membrane</keyword>
<dbReference type="EMBL" id="KQ435847">
    <property type="protein sequence ID" value="KOX71113.1"/>
    <property type="molecule type" value="Genomic_DNA"/>
</dbReference>
<name>A0A0M8ZWM1_9HYME</name>
<feature type="transmembrane region" description="Helical" evidence="14">
    <location>
        <begin position="259"/>
        <end position="283"/>
    </location>
</feature>
<evidence type="ECO:0000256" key="11">
    <source>
        <dbReference type="ARBA" id="ARBA00023224"/>
    </source>
</evidence>
<dbReference type="SUPFAM" id="SSF81321">
    <property type="entry name" value="Family A G protein-coupled receptor-like"/>
    <property type="match status" value="1"/>
</dbReference>
<evidence type="ECO:0000256" key="9">
    <source>
        <dbReference type="ARBA" id="ARBA00023170"/>
    </source>
</evidence>
<evidence type="ECO:0000256" key="10">
    <source>
        <dbReference type="ARBA" id="ARBA00023180"/>
    </source>
</evidence>
<dbReference type="Gene3D" id="1.20.1070.10">
    <property type="entry name" value="Rhodopsin 7-helix transmembrane proteins"/>
    <property type="match status" value="1"/>
</dbReference>
<keyword evidence="3" id="KW-1003">Cell membrane</keyword>
<accession>A0A0M8ZWM1</accession>
<evidence type="ECO:0000313" key="16">
    <source>
        <dbReference type="EMBL" id="KOX71113.1"/>
    </source>
</evidence>
<evidence type="ECO:0000256" key="3">
    <source>
        <dbReference type="ARBA" id="ARBA00022475"/>
    </source>
</evidence>
<organism evidence="16 17">
    <name type="scientific">Melipona quadrifasciata</name>
    <dbReference type="NCBI Taxonomy" id="166423"/>
    <lineage>
        <taxon>Eukaryota</taxon>
        <taxon>Metazoa</taxon>
        <taxon>Ecdysozoa</taxon>
        <taxon>Arthropoda</taxon>
        <taxon>Hexapoda</taxon>
        <taxon>Insecta</taxon>
        <taxon>Pterygota</taxon>
        <taxon>Neoptera</taxon>
        <taxon>Endopterygota</taxon>
        <taxon>Hymenoptera</taxon>
        <taxon>Apocrita</taxon>
        <taxon>Aculeata</taxon>
        <taxon>Apoidea</taxon>
        <taxon>Anthophila</taxon>
        <taxon>Apidae</taxon>
        <taxon>Melipona</taxon>
    </lineage>
</organism>
<dbReference type="Pfam" id="PF00001">
    <property type="entry name" value="7tm_1"/>
    <property type="match status" value="1"/>
</dbReference>
<evidence type="ECO:0000256" key="7">
    <source>
        <dbReference type="ARBA" id="ARBA00023136"/>
    </source>
</evidence>
<keyword evidence="6 12" id="KW-0297">G-protein coupled receptor</keyword>
<feature type="compositionally biased region" description="Basic and acidic residues" evidence="13">
    <location>
        <begin position="421"/>
        <end position="460"/>
    </location>
</feature>
<evidence type="ECO:0000256" key="5">
    <source>
        <dbReference type="ARBA" id="ARBA00022989"/>
    </source>
</evidence>
<evidence type="ECO:0000259" key="15">
    <source>
        <dbReference type="PROSITE" id="PS50262"/>
    </source>
</evidence>
<keyword evidence="5 14" id="KW-1133">Transmembrane helix</keyword>
<feature type="region of interest" description="Disordered" evidence="13">
    <location>
        <begin position="416"/>
        <end position="462"/>
    </location>
</feature>
<feature type="transmembrane region" description="Helical" evidence="14">
    <location>
        <begin position="126"/>
        <end position="148"/>
    </location>
</feature>
<dbReference type="SMART" id="SM01381">
    <property type="entry name" value="7TM_GPCR_Srsx"/>
    <property type="match status" value="1"/>
</dbReference>
<evidence type="ECO:0000256" key="8">
    <source>
        <dbReference type="ARBA" id="ARBA00023157"/>
    </source>
</evidence>
<keyword evidence="4 12" id="KW-0812">Transmembrane</keyword>
<keyword evidence="10" id="KW-0325">Glycoprotein</keyword>
<proteinExistence type="inferred from homology"/>
<evidence type="ECO:0000313" key="17">
    <source>
        <dbReference type="Proteomes" id="UP000053105"/>
    </source>
</evidence>
<dbReference type="PANTHER" id="PTHR24243">
    <property type="entry name" value="G-PROTEIN COUPLED RECEPTOR"/>
    <property type="match status" value="1"/>
</dbReference>
<protein>
    <submittedName>
        <fullName evidence="16">Neuropeptides capa receptor</fullName>
    </submittedName>
</protein>
<keyword evidence="17" id="KW-1185">Reference proteome</keyword>
<dbReference type="InterPro" id="IPR017452">
    <property type="entry name" value="GPCR_Rhodpsn_7TM"/>
</dbReference>
<dbReference type="GO" id="GO:0001607">
    <property type="term" value="F:neuromedin U receptor activity"/>
    <property type="evidence" value="ECO:0007669"/>
    <property type="project" value="InterPro"/>
</dbReference>
<feature type="region of interest" description="Disordered" evidence="13">
    <location>
        <begin position="365"/>
        <end position="404"/>
    </location>
</feature>
<dbReference type="InterPro" id="IPR000276">
    <property type="entry name" value="GPCR_Rhodpsn"/>
</dbReference>
<dbReference type="STRING" id="166423.A0A0M8ZWM1"/>
<dbReference type="CDD" id="cd15134">
    <property type="entry name" value="7tmA_capaR"/>
    <property type="match status" value="1"/>
</dbReference>
<keyword evidence="11 12" id="KW-0807">Transducer</keyword>
<dbReference type="AlphaFoldDB" id="A0A0M8ZWM1"/>
<evidence type="ECO:0000256" key="14">
    <source>
        <dbReference type="SAM" id="Phobius"/>
    </source>
</evidence>
<feature type="compositionally biased region" description="Polar residues" evidence="13">
    <location>
        <begin position="376"/>
        <end position="396"/>
    </location>
</feature>
<feature type="domain" description="G-protein coupled receptors family 1 profile" evidence="15">
    <location>
        <begin position="56"/>
        <end position="327"/>
    </location>
</feature>
<reference evidence="16 17" key="1">
    <citation type="submission" date="2015-07" db="EMBL/GenBank/DDBJ databases">
        <title>The genome of Melipona quadrifasciata.</title>
        <authorList>
            <person name="Pan H."/>
            <person name="Kapheim K."/>
        </authorList>
    </citation>
    <scope>NUCLEOTIDE SEQUENCE [LARGE SCALE GENOMIC DNA]</scope>
    <source>
        <strain evidence="16">0111107301</strain>
        <tissue evidence="16">Whole body</tissue>
    </source>
</reference>
<evidence type="ECO:0000256" key="6">
    <source>
        <dbReference type="ARBA" id="ARBA00023040"/>
    </source>
</evidence>
<dbReference type="PROSITE" id="PS50262">
    <property type="entry name" value="G_PROTEIN_RECEP_F1_2"/>
    <property type="match status" value="1"/>
</dbReference>
<feature type="transmembrane region" description="Helical" evidence="14">
    <location>
        <begin position="160"/>
        <end position="182"/>
    </location>
</feature>
<dbReference type="PANTHER" id="PTHR24243:SF208">
    <property type="entry name" value="PYROKININ-1 RECEPTOR"/>
    <property type="match status" value="1"/>
</dbReference>
<dbReference type="PRINTS" id="PR01565">
    <property type="entry name" value="NEUROMEDINUR"/>
</dbReference>
<gene>
    <name evidence="16" type="ORF">WN51_04648</name>
</gene>
<evidence type="ECO:0000256" key="12">
    <source>
        <dbReference type="RuleBase" id="RU000688"/>
    </source>
</evidence>
<comment type="subcellular location">
    <subcellularLocation>
        <location evidence="1">Cell membrane</location>
        <topology evidence="1">Multi-pass membrane protein</topology>
    </subcellularLocation>
</comment>